<dbReference type="STRING" id="743299.Acife_1265"/>
<name>G0JPU5_9PROT</name>
<dbReference type="AlphaFoldDB" id="G0JPU5"/>
<sequence>MEIYDVMPFADLKICGSKEEAGLRNNSGVNQCLMVTGRKIKIAASWVLPHARVARIVSLCRTGVKYIRKALPPLCACYDRDEIPIASGWRVLSGIPSGTFRAGHNLRTEYA</sequence>
<dbReference type="EMBL" id="CP002985">
    <property type="protein sequence ID" value="AEM47420.1"/>
    <property type="molecule type" value="Genomic_DNA"/>
</dbReference>
<proteinExistence type="predicted"/>
<accession>G0JPU5</accession>
<dbReference type="KEGG" id="afi:Acife_1265"/>
<reference evidence="1 2" key="1">
    <citation type="journal article" date="2011" name="J. Bacteriol.">
        <title>Draft genome of the psychrotolerant acidophile Acidithiobacillus ferrivorans SS3.</title>
        <authorList>
            <person name="Liljeqvist M."/>
            <person name="Valdes J."/>
            <person name="Holmes D.S."/>
            <person name="Dopson M."/>
        </authorList>
    </citation>
    <scope>NUCLEOTIDE SEQUENCE [LARGE SCALE GENOMIC DNA]</scope>
    <source>
        <strain evidence="1 2">SS3</strain>
    </source>
</reference>
<dbReference type="Proteomes" id="UP000009220">
    <property type="component" value="Chromosome"/>
</dbReference>
<protein>
    <submittedName>
        <fullName evidence="1">Uncharacterized protein</fullName>
    </submittedName>
</protein>
<dbReference type="HOGENOM" id="CLU_2152832_0_0_6"/>
<evidence type="ECO:0000313" key="2">
    <source>
        <dbReference type="Proteomes" id="UP000009220"/>
    </source>
</evidence>
<evidence type="ECO:0000313" key="1">
    <source>
        <dbReference type="EMBL" id="AEM47420.1"/>
    </source>
</evidence>
<organism evidence="1 2">
    <name type="scientific">Acidithiobacillus ferrivorans SS3</name>
    <dbReference type="NCBI Taxonomy" id="743299"/>
    <lineage>
        <taxon>Bacteria</taxon>
        <taxon>Pseudomonadati</taxon>
        <taxon>Pseudomonadota</taxon>
        <taxon>Acidithiobacillia</taxon>
        <taxon>Acidithiobacillales</taxon>
        <taxon>Acidithiobacillaceae</taxon>
        <taxon>Acidithiobacillus</taxon>
    </lineage>
</organism>
<gene>
    <name evidence="1" type="ORF">Acife_1265</name>
</gene>